<dbReference type="PANTHER" id="PTHR43179:SF7">
    <property type="entry name" value="RHAMNOSYLTRANSFERASE WBBL"/>
    <property type="match status" value="1"/>
</dbReference>
<evidence type="ECO:0000259" key="2">
    <source>
        <dbReference type="Pfam" id="PF00535"/>
    </source>
</evidence>
<dbReference type="InterPro" id="IPR001173">
    <property type="entry name" value="Glyco_trans_2-like"/>
</dbReference>
<dbReference type="CDD" id="cd04186">
    <property type="entry name" value="GT_2_like_c"/>
    <property type="match status" value="1"/>
</dbReference>
<keyword evidence="4" id="KW-1185">Reference proteome</keyword>
<dbReference type="SUPFAM" id="SSF53448">
    <property type="entry name" value="Nucleotide-diphospho-sugar transferases"/>
    <property type="match status" value="1"/>
</dbReference>
<feature type="transmembrane region" description="Helical" evidence="1">
    <location>
        <begin position="378"/>
        <end position="397"/>
    </location>
</feature>
<proteinExistence type="predicted"/>
<dbReference type="PANTHER" id="PTHR43179">
    <property type="entry name" value="RHAMNOSYLTRANSFERASE WBBL"/>
    <property type="match status" value="1"/>
</dbReference>
<dbReference type="RefSeq" id="WP_110998557.1">
    <property type="nucleotide sequence ID" value="NZ_QKTW01000014.1"/>
</dbReference>
<dbReference type="EMBL" id="QKTW01000014">
    <property type="protein sequence ID" value="PZF73278.1"/>
    <property type="molecule type" value="Genomic_DNA"/>
</dbReference>
<reference evidence="3 4" key="1">
    <citation type="submission" date="2018-06" db="EMBL/GenBank/DDBJ databases">
        <title>Mucibacter soli gen. nov., sp. nov., a new member of the family Chitinophagaceae producing mucin.</title>
        <authorList>
            <person name="Kim M.-K."/>
            <person name="Park S."/>
            <person name="Kim T.-S."/>
            <person name="Joung Y."/>
            <person name="Han J.-H."/>
            <person name="Kim S.B."/>
        </authorList>
    </citation>
    <scope>NUCLEOTIDE SEQUENCE [LARGE SCALE GENOMIC DNA]</scope>
    <source>
        <strain evidence="3 4">R1-15</strain>
    </source>
</reference>
<name>A0A2W2AZY7_9BACT</name>
<evidence type="ECO:0000256" key="1">
    <source>
        <dbReference type="SAM" id="Phobius"/>
    </source>
</evidence>
<evidence type="ECO:0000313" key="4">
    <source>
        <dbReference type="Proteomes" id="UP000248745"/>
    </source>
</evidence>
<accession>A0A2W2AZY7</accession>
<feature type="transmembrane region" description="Helical" evidence="1">
    <location>
        <begin position="544"/>
        <end position="564"/>
    </location>
</feature>
<dbReference type="Proteomes" id="UP000248745">
    <property type="component" value="Unassembled WGS sequence"/>
</dbReference>
<comment type="caution">
    <text evidence="3">The sequence shown here is derived from an EMBL/GenBank/DDBJ whole genome shotgun (WGS) entry which is preliminary data.</text>
</comment>
<sequence>MKLSVIIVNYNVKYFLEVCLHSVMRAAKGYDAEIIVVDNNSHDGSNEMIRERFPSVILIENKDNKGFSKANNQGVAWSSGEYVLFLNPDTVMPEDFFQKTITYLDAHPKAGALGPRLIDGKGLFAPDSKKSFPSLSVAIFKTTGINKIFSKSPYFNKYYAVHIGEHQLAPVEVLSGCCMLVRRHVINEIGGAFDEDYFMYCEDVDLSYRIQKAGYDNMYFPEATLIHYKGESTRKATLSYVRIFNEALATFVRKHYSKQQASLFTLFINVGIVLRAVLGAAKQVLKVLRMPLFDALVLLITLWFMKEFWVGQVKNISPISMSLVYATFPVYIILWIVSLYLNGAYDQPYRALRVVRGMLIGTIFILAYYGLLQAGMRYSRAIIVLSGFSGTVLLLGLHELLYRLGIFKFIPYDTLPKKAVIVADEKNYLQTAATLQRVHYAPELAGRIHADKLDVQHSLGGLPEMKQLLYTAGIDEVIFCVNGLSYQEILAQMAYCGGSYDYKIHLPGSQSFVGSNSSHTAGDLYTMDLRYNLNSFAQQRNKRVFDIVASVFLLLFLPFSFFLVKNAGKAFSNCIQVLTGKKTWIGYAATGTPSHLPKIRESILPSYFIQADYEPSEAIREKMNKAYAQNYTPGADITLLIKNYKFLGNF</sequence>
<dbReference type="OrthoDB" id="9771846at2"/>
<dbReference type="AlphaFoldDB" id="A0A2W2AZY7"/>
<gene>
    <name evidence="3" type="ORF">DN068_08905</name>
</gene>
<feature type="domain" description="Glycosyltransferase 2-like" evidence="2">
    <location>
        <begin position="4"/>
        <end position="189"/>
    </location>
</feature>
<keyword evidence="1" id="KW-1133">Transmembrane helix</keyword>
<dbReference type="Pfam" id="PF00535">
    <property type="entry name" value="Glycos_transf_2"/>
    <property type="match status" value="1"/>
</dbReference>
<protein>
    <submittedName>
        <fullName evidence="3">Glycosyl transferase family 2</fullName>
    </submittedName>
</protein>
<dbReference type="InterPro" id="IPR029044">
    <property type="entry name" value="Nucleotide-diphossugar_trans"/>
</dbReference>
<feature type="transmembrane region" description="Helical" evidence="1">
    <location>
        <begin position="354"/>
        <end position="372"/>
    </location>
</feature>
<feature type="transmembrane region" description="Helical" evidence="1">
    <location>
        <begin position="292"/>
        <end position="311"/>
    </location>
</feature>
<dbReference type="Gene3D" id="3.90.550.10">
    <property type="entry name" value="Spore Coat Polysaccharide Biosynthesis Protein SpsA, Chain A"/>
    <property type="match status" value="1"/>
</dbReference>
<feature type="transmembrane region" description="Helical" evidence="1">
    <location>
        <begin position="323"/>
        <end position="342"/>
    </location>
</feature>
<evidence type="ECO:0000313" key="3">
    <source>
        <dbReference type="EMBL" id="PZF73278.1"/>
    </source>
</evidence>
<dbReference type="GO" id="GO:0016740">
    <property type="term" value="F:transferase activity"/>
    <property type="evidence" value="ECO:0007669"/>
    <property type="project" value="UniProtKB-KW"/>
</dbReference>
<keyword evidence="1" id="KW-0812">Transmembrane</keyword>
<keyword evidence="1" id="KW-0472">Membrane</keyword>
<organism evidence="3 4">
    <name type="scientific">Taibaiella soli</name>
    <dbReference type="NCBI Taxonomy" id="1649169"/>
    <lineage>
        <taxon>Bacteria</taxon>
        <taxon>Pseudomonadati</taxon>
        <taxon>Bacteroidota</taxon>
        <taxon>Chitinophagia</taxon>
        <taxon>Chitinophagales</taxon>
        <taxon>Chitinophagaceae</taxon>
        <taxon>Taibaiella</taxon>
    </lineage>
</organism>
<feature type="transmembrane region" description="Helical" evidence="1">
    <location>
        <begin position="261"/>
        <end position="280"/>
    </location>
</feature>
<keyword evidence="3" id="KW-0808">Transferase</keyword>